<reference evidence="1" key="1">
    <citation type="submission" date="2023-03" db="UniProtKB">
        <authorList>
            <consortium name="EnsemblPlants"/>
        </authorList>
    </citation>
    <scope>IDENTIFICATION</scope>
</reference>
<protein>
    <submittedName>
        <fullName evidence="1">Uncharacterized protein</fullName>
    </submittedName>
</protein>
<dbReference type="Gramene" id="MELO3C035328.2.1">
    <property type="protein sequence ID" value="MELO3C035328.2.1"/>
    <property type="gene ID" value="MELO3C035328.2"/>
</dbReference>
<organism evidence="1">
    <name type="scientific">Cucumis melo</name>
    <name type="common">Muskmelon</name>
    <dbReference type="NCBI Taxonomy" id="3656"/>
    <lineage>
        <taxon>Eukaryota</taxon>
        <taxon>Viridiplantae</taxon>
        <taxon>Streptophyta</taxon>
        <taxon>Embryophyta</taxon>
        <taxon>Tracheophyta</taxon>
        <taxon>Spermatophyta</taxon>
        <taxon>Magnoliopsida</taxon>
        <taxon>eudicotyledons</taxon>
        <taxon>Gunneridae</taxon>
        <taxon>Pentapetalae</taxon>
        <taxon>rosids</taxon>
        <taxon>fabids</taxon>
        <taxon>Cucurbitales</taxon>
        <taxon>Cucurbitaceae</taxon>
        <taxon>Benincaseae</taxon>
        <taxon>Cucumis</taxon>
    </lineage>
</organism>
<sequence>MHDDQGQFEHFLNGLESMLTVYWTDCNNSNLIRIVDDKHVSWIMLVISKFSDNDLLVVFDTVSATDIGNTLYLRENVKLL</sequence>
<name>A0A9I9EL80_CUCME</name>
<proteinExistence type="predicted"/>
<dbReference type="EnsemblPlants" id="MELO3C035328.2.1">
    <property type="protein sequence ID" value="MELO3C035328.2.1"/>
    <property type="gene ID" value="MELO3C035328.2"/>
</dbReference>
<evidence type="ECO:0000313" key="1">
    <source>
        <dbReference type="EnsemblPlants" id="MELO3C035328.2.1"/>
    </source>
</evidence>
<dbReference type="AlphaFoldDB" id="A0A9I9EL80"/>
<accession>A0A9I9EL80</accession>